<reference evidence="2 3" key="1">
    <citation type="submission" date="2024-11" db="EMBL/GenBank/DDBJ databases">
        <title>Adaptive evolution of stress response genes in parasites aligns with host niche diversity.</title>
        <authorList>
            <person name="Hahn C."/>
            <person name="Resl P."/>
        </authorList>
    </citation>
    <scope>NUCLEOTIDE SEQUENCE [LARGE SCALE GENOMIC DNA]</scope>
    <source>
        <strain evidence="2">EGGRZ-B1_66</strain>
        <tissue evidence="2">Body</tissue>
    </source>
</reference>
<organism evidence="2 3">
    <name type="scientific">Cichlidogyrus casuarinus</name>
    <dbReference type="NCBI Taxonomy" id="1844966"/>
    <lineage>
        <taxon>Eukaryota</taxon>
        <taxon>Metazoa</taxon>
        <taxon>Spiralia</taxon>
        <taxon>Lophotrochozoa</taxon>
        <taxon>Platyhelminthes</taxon>
        <taxon>Monogenea</taxon>
        <taxon>Monopisthocotylea</taxon>
        <taxon>Dactylogyridea</taxon>
        <taxon>Ancyrocephalidae</taxon>
        <taxon>Cichlidogyrus</taxon>
    </lineage>
</organism>
<evidence type="ECO:0000256" key="1">
    <source>
        <dbReference type="SAM" id="Phobius"/>
    </source>
</evidence>
<feature type="non-terminal residue" evidence="2">
    <location>
        <position position="1"/>
    </location>
</feature>
<accession>A0ABD2PNJ7</accession>
<keyword evidence="3" id="KW-1185">Reference proteome</keyword>
<evidence type="ECO:0000313" key="2">
    <source>
        <dbReference type="EMBL" id="KAL3309077.1"/>
    </source>
</evidence>
<gene>
    <name evidence="2" type="ORF">Ciccas_012382</name>
</gene>
<protein>
    <submittedName>
        <fullName evidence="2">Uncharacterized protein</fullName>
    </submittedName>
</protein>
<feature type="transmembrane region" description="Helical" evidence="1">
    <location>
        <begin position="326"/>
        <end position="347"/>
    </location>
</feature>
<keyword evidence="1" id="KW-1133">Transmembrane helix</keyword>
<name>A0ABD2PNJ7_9PLAT</name>
<evidence type="ECO:0000313" key="3">
    <source>
        <dbReference type="Proteomes" id="UP001626550"/>
    </source>
</evidence>
<keyword evidence="1" id="KW-0812">Transmembrane</keyword>
<sequence length="363" mass="42341">VNCDNPDRCPINGNWCAWSEFPDICSDDCNHQGLGLWVRNCACPEPQFNGAKCKHADDAFENLHDLLKKVPNNLTEKFPTAFSLLMIYSGEAKWDKCNRRPCPHHKILTDSEHFYIAQNIAQMQPYEKHQEPKKGSLVLLECDDSLPAMKHIFANARRFPEVRSFWTRTPQLDHKITSAKPREVLYVNYKQETPGDFIMECDFRVLWPVMKSTMSGYWYVYWELERNQTKEKLKTLYLQNGSVIADMVKTVKNQPPEKRITPWDARFKGFRGVKQHRTGIYSCKLSHSPLTGHADRIFTISTYDMEFYVQPNYIVMGFWWLVEHEIFAILFTASIAIVSTALFLYFLRIAMLVKSNVLNKFSN</sequence>
<comment type="caution">
    <text evidence="2">The sequence shown here is derived from an EMBL/GenBank/DDBJ whole genome shotgun (WGS) entry which is preliminary data.</text>
</comment>
<dbReference type="Proteomes" id="UP001626550">
    <property type="component" value="Unassembled WGS sequence"/>
</dbReference>
<proteinExistence type="predicted"/>
<dbReference type="EMBL" id="JBJKFK010004327">
    <property type="protein sequence ID" value="KAL3309077.1"/>
    <property type="molecule type" value="Genomic_DNA"/>
</dbReference>
<keyword evidence="1" id="KW-0472">Membrane</keyword>
<dbReference type="AlphaFoldDB" id="A0ABD2PNJ7"/>